<dbReference type="GO" id="GO:0005576">
    <property type="term" value="C:extracellular region"/>
    <property type="evidence" value="ECO:0007669"/>
    <property type="project" value="TreeGrafter"/>
</dbReference>
<dbReference type="InterPro" id="IPR005490">
    <property type="entry name" value="LD_TPept_cat_dom"/>
</dbReference>
<dbReference type="InterPro" id="IPR050979">
    <property type="entry name" value="LD-transpeptidase"/>
</dbReference>
<dbReference type="AlphaFoldDB" id="A0A1I4L2M6"/>
<organism evidence="12 13">
    <name type="scientific">Pelosinus propionicus DSM 13327</name>
    <dbReference type="NCBI Taxonomy" id="1123291"/>
    <lineage>
        <taxon>Bacteria</taxon>
        <taxon>Bacillati</taxon>
        <taxon>Bacillota</taxon>
        <taxon>Negativicutes</taxon>
        <taxon>Selenomonadales</taxon>
        <taxon>Sporomusaceae</taxon>
        <taxon>Pelosinus</taxon>
    </lineage>
</organism>
<dbReference type="PANTHER" id="PTHR30582">
    <property type="entry name" value="L,D-TRANSPEPTIDASE"/>
    <property type="match status" value="1"/>
</dbReference>
<keyword evidence="6 9" id="KW-0133">Cell shape</keyword>
<dbReference type="UniPathway" id="UPA00219"/>
<comment type="pathway">
    <text evidence="1 9">Cell wall biogenesis; peptidoglycan biosynthesis.</text>
</comment>
<reference evidence="13" key="1">
    <citation type="submission" date="2016-10" db="EMBL/GenBank/DDBJ databases">
        <authorList>
            <person name="Varghese N."/>
            <person name="Submissions S."/>
        </authorList>
    </citation>
    <scope>NUCLEOTIDE SEQUENCE [LARGE SCALE GENOMIC DNA]</scope>
    <source>
        <strain evidence="13">DSM 13327</strain>
    </source>
</reference>
<dbReference type="Pfam" id="PF03734">
    <property type="entry name" value="YkuD"/>
    <property type="match status" value="1"/>
</dbReference>
<dbReference type="CDD" id="cd16913">
    <property type="entry name" value="YkuD_like"/>
    <property type="match status" value="1"/>
</dbReference>
<feature type="transmembrane region" description="Helical" evidence="10">
    <location>
        <begin position="26"/>
        <end position="50"/>
    </location>
</feature>
<accession>A0A1I4L2M6</accession>
<feature type="active site" description="Proton donor/acceptor" evidence="9">
    <location>
        <position position="184"/>
    </location>
</feature>
<keyword evidence="7 9" id="KW-0573">Peptidoglycan synthesis</keyword>
<feature type="active site" description="Nucleophile" evidence="9">
    <location>
        <position position="200"/>
    </location>
</feature>
<evidence type="ECO:0000256" key="7">
    <source>
        <dbReference type="ARBA" id="ARBA00022984"/>
    </source>
</evidence>
<evidence type="ECO:0000259" key="11">
    <source>
        <dbReference type="PROSITE" id="PS52029"/>
    </source>
</evidence>
<dbReference type="RefSeq" id="WP_090937770.1">
    <property type="nucleotide sequence ID" value="NZ_FOTS01000021.1"/>
</dbReference>
<dbReference type="Gene3D" id="2.40.440.10">
    <property type="entry name" value="L,D-transpeptidase catalytic domain-like"/>
    <property type="match status" value="1"/>
</dbReference>
<dbReference type="GO" id="GO:0016757">
    <property type="term" value="F:glycosyltransferase activity"/>
    <property type="evidence" value="ECO:0007669"/>
    <property type="project" value="UniProtKB-KW"/>
</dbReference>
<evidence type="ECO:0000256" key="1">
    <source>
        <dbReference type="ARBA" id="ARBA00004752"/>
    </source>
</evidence>
<feature type="domain" description="L,D-TPase catalytic" evidence="11">
    <location>
        <begin position="103"/>
        <end position="224"/>
    </location>
</feature>
<keyword evidence="13" id="KW-1185">Reference proteome</keyword>
<dbReference type="Proteomes" id="UP000199520">
    <property type="component" value="Unassembled WGS sequence"/>
</dbReference>
<keyword evidence="10" id="KW-0472">Membrane</keyword>
<comment type="similarity">
    <text evidence="2">Belongs to the YkuD family.</text>
</comment>
<dbReference type="GO" id="GO:0008360">
    <property type="term" value="P:regulation of cell shape"/>
    <property type="evidence" value="ECO:0007669"/>
    <property type="project" value="UniProtKB-UniRule"/>
</dbReference>
<dbReference type="GO" id="GO:0071972">
    <property type="term" value="F:peptidoglycan L,D-transpeptidase activity"/>
    <property type="evidence" value="ECO:0007669"/>
    <property type="project" value="TreeGrafter"/>
</dbReference>
<dbReference type="OrthoDB" id="9787225at2"/>
<dbReference type="STRING" id="1123291.SAMN04490355_102160"/>
<dbReference type="InterPro" id="IPR038063">
    <property type="entry name" value="Transpep_catalytic_dom"/>
</dbReference>
<dbReference type="PROSITE" id="PS52029">
    <property type="entry name" value="LD_TPASE"/>
    <property type="match status" value="1"/>
</dbReference>
<dbReference type="GO" id="GO:0071555">
    <property type="term" value="P:cell wall organization"/>
    <property type="evidence" value="ECO:0007669"/>
    <property type="project" value="UniProtKB-UniRule"/>
</dbReference>
<keyword evidence="8 9" id="KW-0961">Cell wall biogenesis/degradation</keyword>
<evidence type="ECO:0000256" key="10">
    <source>
        <dbReference type="SAM" id="Phobius"/>
    </source>
</evidence>
<evidence type="ECO:0000256" key="9">
    <source>
        <dbReference type="PROSITE-ProRule" id="PRU01373"/>
    </source>
</evidence>
<keyword evidence="10" id="KW-1133">Transmembrane helix</keyword>
<keyword evidence="3" id="KW-0328">Glycosyltransferase</keyword>
<evidence type="ECO:0000256" key="2">
    <source>
        <dbReference type="ARBA" id="ARBA00005992"/>
    </source>
</evidence>
<evidence type="ECO:0000313" key="12">
    <source>
        <dbReference type="EMBL" id="SFL85245.1"/>
    </source>
</evidence>
<evidence type="ECO:0000256" key="3">
    <source>
        <dbReference type="ARBA" id="ARBA00022676"/>
    </source>
</evidence>
<dbReference type="SUPFAM" id="SSF141523">
    <property type="entry name" value="L,D-transpeptidase catalytic domain-like"/>
    <property type="match status" value="1"/>
</dbReference>
<keyword evidence="5" id="KW-0378">Hydrolase</keyword>
<evidence type="ECO:0000313" key="13">
    <source>
        <dbReference type="Proteomes" id="UP000199520"/>
    </source>
</evidence>
<dbReference type="EMBL" id="FOTS01000021">
    <property type="protein sequence ID" value="SFL85245.1"/>
    <property type="molecule type" value="Genomic_DNA"/>
</dbReference>
<keyword evidence="4" id="KW-0808">Transferase</keyword>
<evidence type="ECO:0000256" key="5">
    <source>
        <dbReference type="ARBA" id="ARBA00022801"/>
    </source>
</evidence>
<protein>
    <submittedName>
        <fullName evidence="12">L,D-transpeptidase catalytic domain</fullName>
    </submittedName>
</protein>
<keyword evidence="10" id="KW-0812">Transmembrane</keyword>
<gene>
    <name evidence="12" type="ORF">SAMN04490355_102160</name>
</gene>
<evidence type="ECO:0000256" key="6">
    <source>
        <dbReference type="ARBA" id="ARBA00022960"/>
    </source>
</evidence>
<name>A0A1I4L2M6_9FIRM</name>
<sequence>MDDMEQGYSRLLKKKQKKVIRLSKQIAFVQYTMALVISLSILLFLVWLGWQYNSTSVTVANSSKYYVIAFQQPVAGPAYLQSNLNVDGLAGSSRTLKEVVPARRIVINLPSRTLDFYNENQLVKTYPVAIGKPMTPTPIGSFTILHKEINPWWYPPKSKKIVPSGPDNPLGYRWMEFAPLYGIHGTNEPWAIGGWVSNGCVRMAEPDVEELFEAVPYGTRVYIQYDLVRIEKNAVGQVALGIYPDVYGLKRQPVTALEIEKKLREVGIPVFIDAKTLQSILDKQKGQQNPLFQLHHLKVNGVLLPSQIVSSQSQNFVPIWAVANFFQTDVVWDEQQQLVYTNHQVVPGFVKGQILYVTQQDVQTLFGGMWLWQGADNCWELSAFVFGKGN</sequence>
<evidence type="ECO:0000256" key="4">
    <source>
        <dbReference type="ARBA" id="ARBA00022679"/>
    </source>
</evidence>
<dbReference type="PANTHER" id="PTHR30582:SF24">
    <property type="entry name" value="L,D-TRANSPEPTIDASE ERFK_SRFK-RELATED"/>
    <property type="match status" value="1"/>
</dbReference>
<dbReference type="GO" id="GO:0018104">
    <property type="term" value="P:peptidoglycan-protein cross-linking"/>
    <property type="evidence" value="ECO:0007669"/>
    <property type="project" value="TreeGrafter"/>
</dbReference>
<evidence type="ECO:0000256" key="8">
    <source>
        <dbReference type="ARBA" id="ARBA00023316"/>
    </source>
</evidence>
<proteinExistence type="inferred from homology"/>